<dbReference type="CDD" id="cd00761">
    <property type="entry name" value="Glyco_tranf_GTA_type"/>
    <property type="match status" value="1"/>
</dbReference>
<accession>A0A223CWN8</accession>
<dbReference type="OrthoDB" id="9815923at2"/>
<dbReference type="RefSeq" id="WP_094234990.1">
    <property type="nucleotide sequence ID" value="NZ_CP022657.1"/>
</dbReference>
<keyword evidence="3" id="KW-1185">Reference proteome</keyword>
<evidence type="ECO:0000313" key="2">
    <source>
        <dbReference type="EMBL" id="ASS73730.1"/>
    </source>
</evidence>
<dbReference type="GO" id="GO:0016740">
    <property type="term" value="F:transferase activity"/>
    <property type="evidence" value="ECO:0007669"/>
    <property type="project" value="UniProtKB-KW"/>
</dbReference>
<dbReference type="Pfam" id="PF00535">
    <property type="entry name" value="Glycos_transf_2"/>
    <property type="match status" value="1"/>
</dbReference>
<dbReference type="CDD" id="cd02511">
    <property type="entry name" value="Beta4Glucosyltransferase"/>
    <property type="match status" value="1"/>
</dbReference>
<dbReference type="PANTHER" id="PTHR43630:SF2">
    <property type="entry name" value="GLYCOSYLTRANSFERASE"/>
    <property type="match status" value="1"/>
</dbReference>
<dbReference type="InterPro" id="IPR011990">
    <property type="entry name" value="TPR-like_helical_dom_sf"/>
</dbReference>
<feature type="domain" description="Glycosyltransferase 2-like" evidence="1">
    <location>
        <begin position="274"/>
        <end position="358"/>
    </location>
</feature>
<dbReference type="EMBL" id="CP022657">
    <property type="protein sequence ID" value="ASS73730.1"/>
    <property type="molecule type" value="Genomic_DNA"/>
</dbReference>
<dbReference type="KEGG" id="tab:CIG75_01225"/>
<dbReference type="SUPFAM" id="SSF48452">
    <property type="entry name" value="TPR-like"/>
    <property type="match status" value="1"/>
</dbReference>
<sequence>MTCTRVLIVSPVRQTPEILQEHLRSLERLDSTGLELEYLFWDDNSVEESSVLLCNFSQRYPDRTCLICALRPSQQSTAHSWSDQNVWHVAQMKDIALQKAVEGRYDAVFLIDSDLVLHPNTLQQLLSTEKEIVANLFWTRWQDDGPALPQVWLSDSYTLYEQNVGEQLSEQERTQRINRFLQQLRKPGLYQVGGLGACTLIRRSALLAGVKFEKIGNLSLWGEDRHFCVRAAALGIPLFVDTHYPAYHIYRPSDLAGGQAFNRGEGEQAGITISLCMIVKNEEETLSRCLACVQDLVDEIIVVDTGSTDNTRGDAELYDARWYEYEWQDDFASARNFAFSKATKEYILWLDADDVIEEPDRMRFRELKKNLTSEVHYVSMPYQLAFDGAGRPTFSVRRNRLVRRDRNFRWIGVVHEYLEVGGVGQSSDVAVKHRKARSSSDRNLNIYRRLEQQGVEMTARELYYFGNELRDHGHHAEAIEKYQAFLATGNGWIEDNISACLSSADCYSALGDREKQLRMLLRSLEYDMPRAECCCRLGSYYLSEQQYEKAIFWYKSATQVSSPTEQVGFVDLSCWTWLPHLQLCVCYDRLGQLEIAHFHNEQAYLYNNSHPSILQNRKYLQARLEERKTGSEV</sequence>
<dbReference type="InterPro" id="IPR029044">
    <property type="entry name" value="Nucleotide-diphossugar_trans"/>
</dbReference>
<dbReference type="Gene3D" id="3.90.550.10">
    <property type="entry name" value="Spore Coat Polysaccharide Biosynthesis Protein SpsA, Chain A"/>
    <property type="match status" value="2"/>
</dbReference>
<organism evidence="2 3">
    <name type="scientific">Tumebacillus algifaecis</name>
    <dbReference type="NCBI Taxonomy" id="1214604"/>
    <lineage>
        <taxon>Bacteria</taxon>
        <taxon>Bacillati</taxon>
        <taxon>Bacillota</taxon>
        <taxon>Bacilli</taxon>
        <taxon>Bacillales</taxon>
        <taxon>Alicyclobacillaceae</taxon>
        <taxon>Tumebacillus</taxon>
    </lineage>
</organism>
<proteinExistence type="predicted"/>
<evidence type="ECO:0000259" key="1">
    <source>
        <dbReference type="Pfam" id="PF00535"/>
    </source>
</evidence>
<dbReference type="Pfam" id="PF13181">
    <property type="entry name" value="TPR_8"/>
    <property type="match status" value="1"/>
</dbReference>
<evidence type="ECO:0000313" key="3">
    <source>
        <dbReference type="Proteomes" id="UP000214688"/>
    </source>
</evidence>
<keyword evidence="2" id="KW-0808">Transferase</keyword>
<reference evidence="2 3" key="1">
    <citation type="journal article" date="2015" name="Int. J. Syst. Evol. Microbiol.">
        <title>Tumebacillus algifaecis sp. nov., isolated from decomposing algal scum.</title>
        <authorList>
            <person name="Wu Y.F."/>
            <person name="Zhang B."/>
            <person name="Xing P."/>
            <person name="Wu Q.L."/>
            <person name="Liu S.J."/>
        </authorList>
    </citation>
    <scope>NUCLEOTIDE SEQUENCE [LARGE SCALE GENOMIC DNA]</scope>
    <source>
        <strain evidence="2 3">THMBR28</strain>
    </source>
</reference>
<dbReference type="Proteomes" id="UP000214688">
    <property type="component" value="Chromosome"/>
</dbReference>
<dbReference type="SUPFAM" id="SSF53448">
    <property type="entry name" value="Nucleotide-diphospho-sugar transferases"/>
    <property type="match status" value="2"/>
</dbReference>
<dbReference type="AlphaFoldDB" id="A0A223CWN8"/>
<protein>
    <submittedName>
        <fullName evidence="2">Glycosyltransferase</fullName>
    </submittedName>
</protein>
<dbReference type="InterPro" id="IPR001173">
    <property type="entry name" value="Glyco_trans_2-like"/>
</dbReference>
<dbReference type="Gene3D" id="1.25.40.10">
    <property type="entry name" value="Tetratricopeptide repeat domain"/>
    <property type="match status" value="1"/>
</dbReference>
<gene>
    <name evidence="2" type="ORF">CIG75_01225</name>
</gene>
<dbReference type="InterPro" id="IPR019734">
    <property type="entry name" value="TPR_rpt"/>
</dbReference>
<name>A0A223CWN8_9BACL</name>
<dbReference type="PANTHER" id="PTHR43630">
    <property type="entry name" value="POLY-BETA-1,6-N-ACETYL-D-GLUCOSAMINE SYNTHASE"/>
    <property type="match status" value="1"/>
</dbReference>